<sequence length="711" mass="80227">MPSLPLTSSATLRVPKRACDEEVVESSKQPRQSEFQAPPEYPTDFASAYHEALPKHSPPSMSSPPPIYSVHPATSDTHLQDTQRIATEYGTFQDGVYAPGLIYGDPDEQYGLAVASQPPPVPQLSYRSPGPDYQHYAGEQFAPTVQDMDTPGIPVPQTQRNQDQNYTLHPSLAANTSPREQSIEEKLYLGLIADGYGECISPSVIAERAVWERLYDEQNQWLTKAEPDLQGHAINVVPGIHIEQGVLGSPAGINNDLIPSEVWSLRCLSPSLRYGAYRMLTEEAREMIAHHQASEEFQNRWARIVNFRAGLMQKEREWMEFFQQIVDTHRRAYWDQKVEQQAVETPVDQAMVVLFEQSKIEARAKSLVGVTVDNEAPQSLASQPALATATPATKKKTINKVRNPTSQSGAAVLAPTKPPKPDTIKHPMDKAAVPKYPFDDISDFTPNGNGIYQCMHGFGRNFPCCINGLNEDRMKQAIYRSINTWKSQVEREIHNGNLHPSHMTWPTHRNVALKRDHDAVEEARAEFELQGGEGEAKRDAKGKKQKKQKKATDNKVKAVHVEKKLRDSQQAPLEDDTVPRPSFVPALYSPEQHNTTVPTLSPNKLATKVAFEWGNARVDMRDKQDFENCWRLEFQKKWPNWSRFEQWWAARLLQVQCSKLSLEQKIILRGQEPSIIADKDPRFVKKTNEPLPSKVQETADVEEDNGLEDVI</sequence>
<organism evidence="2 3">
    <name type="scientific">Alternaria panax</name>
    <dbReference type="NCBI Taxonomy" id="48097"/>
    <lineage>
        <taxon>Eukaryota</taxon>
        <taxon>Fungi</taxon>
        <taxon>Dikarya</taxon>
        <taxon>Ascomycota</taxon>
        <taxon>Pezizomycotina</taxon>
        <taxon>Dothideomycetes</taxon>
        <taxon>Pleosporomycetidae</taxon>
        <taxon>Pleosporales</taxon>
        <taxon>Pleosporineae</taxon>
        <taxon>Pleosporaceae</taxon>
        <taxon>Alternaria</taxon>
        <taxon>Alternaria sect. Panax</taxon>
    </lineage>
</organism>
<keyword evidence="3" id="KW-1185">Reference proteome</keyword>
<feature type="compositionally biased region" description="Polar residues" evidence="1">
    <location>
        <begin position="26"/>
        <end position="35"/>
    </location>
</feature>
<evidence type="ECO:0000256" key="1">
    <source>
        <dbReference type="SAM" id="MobiDB-lite"/>
    </source>
</evidence>
<dbReference type="EMBL" id="JAANER010000005">
    <property type="protein sequence ID" value="KAG9189836.1"/>
    <property type="molecule type" value="Genomic_DNA"/>
</dbReference>
<feature type="compositionally biased region" description="Polar residues" evidence="1">
    <location>
        <begin position="400"/>
        <end position="409"/>
    </location>
</feature>
<feature type="compositionally biased region" description="Basic and acidic residues" evidence="1">
    <location>
        <begin position="550"/>
        <end position="567"/>
    </location>
</feature>
<dbReference type="AlphaFoldDB" id="A0AAD4I9H1"/>
<feature type="compositionally biased region" description="Basic and acidic residues" evidence="1">
    <location>
        <begin position="679"/>
        <end position="688"/>
    </location>
</feature>
<feature type="compositionally biased region" description="Basic residues" evidence="1">
    <location>
        <begin position="540"/>
        <end position="549"/>
    </location>
</feature>
<feature type="compositionally biased region" description="Low complexity" evidence="1">
    <location>
        <begin position="382"/>
        <end position="392"/>
    </location>
</feature>
<name>A0AAD4I9H1_9PLEO</name>
<protein>
    <submittedName>
        <fullName evidence="2">Uncharacterized protein</fullName>
    </submittedName>
</protein>
<feature type="region of interest" description="Disordered" evidence="1">
    <location>
        <begin position="1"/>
        <end position="66"/>
    </location>
</feature>
<proteinExistence type="predicted"/>
<comment type="caution">
    <text evidence="2">The sequence shown here is derived from an EMBL/GenBank/DDBJ whole genome shotgun (WGS) entry which is preliminary data.</text>
</comment>
<reference evidence="2" key="1">
    <citation type="submission" date="2021-07" db="EMBL/GenBank/DDBJ databases">
        <title>Genome Resource of American Ginseng Black Spot Pathogen Alternaria panax.</title>
        <authorList>
            <person name="Qiu C."/>
            <person name="Wang W."/>
            <person name="Liu Z."/>
        </authorList>
    </citation>
    <scope>NUCLEOTIDE SEQUENCE</scope>
    <source>
        <strain evidence="2">BNCC115425</strain>
    </source>
</reference>
<accession>A0AAD4I9H1</accession>
<feature type="region of interest" description="Disordered" evidence="1">
    <location>
        <begin position="679"/>
        <end position="711"/>
    </location>
</feature>
<evidence type="ECO:0000313" key="2">
    <source>
        <dbReference type="EMBL" id="KAG9189836.1"/>
    </source>
</evidence>
<feature type="compositionally biased region" description="Acidic residues" evidence="1">
    <location>
        <begin position="699"/>
        <end position="711"/>
    </location>
</feature>
<gene>
    <name evidence="2" type="ORF">G6011_06704</name>
</gene>
<evidence type="ECO:0000313" key="3">
    <source>
        <dbReference type="Proteomes" id="UP001199106"/>
    </source>
</evidence>
<feature type="region of interest" description="Disordered" evidence="1">
    <location>
        <begin position="382"/>
        <end position="426"/>
    </location>
</feature>
<dbReference type="Proteomes" id="UP001199106">
    <property type="component" value="Unassembled WGS sequence"/>
</dbReference>
<feature type="compositionally biased region" description="Polar residues" evidence="1">
    <location>
        <begin position="1"/>
        <end position="11"/>
    </location>
</feature>
<feature type="region of interest" description="Disordered" evidence="1">
    <location>
        <begin position="526"/>
        <end position="580"/>
    </location>
</feature>